<dbReference type="GO" id="GO:0006508">
    <property type="term" value="P:proteolysis"/>
    <property type="evidence" value="ECO:0007669"/>
    <property type="project" value="UniProtKB-KW"/>
</dbReference>
<protein>
    <submittedName>
        <fullName evidence="10">Leucyl aminopeptidase (Aminopeptidase T)</fullName>
    </submittedName>
</protein>
<evidence type="ECO:0000256" key="8">
    <source>
        <dbReference type="ARBA" id="ARBA00022801"/>
    </source>
</evidence>
<evidence type="ECO:0000313" key="11">
    <source>
        <dbReference type="Proteomes" id="UP000254134"/>
    </source>
</evidence>
<evidence type="ECO:0000256" key="7">
    <source>
        <dbReference type="ARBA" id="ARBA00022723"/>
    </source>
</evidence>
<comment type="caution">
    <text evidence="10">The sequence shown here is derived from an EMBL/GenBank/DDBJ whole genome shotgun (WGS) entry which is preliminary data.</text>
</comment>
<keyword evidence="9" id="KW-0482">Metalloprotease</keyword>
<evidence type="ECO:0000256" key="6">
    <source>
        <dbReference type="ARBA" id="ARBA00022670"/>
    </source>
</evidence>
<keyword evidence="5 10" id="KW-0031">Aminopeptidase</keyword>
<evidence type="ECO:0000256" key="1">
    <source>
        <dbReference type="ARBA" id="ARBA00001941"/>
    </source>
</evidence>
<dbReference type="AlphaFoldDB" id="A0A7M2YWM9"/>
<evidence type="ECO:0000256" key="2">
    <source>
        <dbReference type="ARBA" id="ARBA00001946"/>
    </source>
</evidence>
<comment type="similarity">
    <text evidence="4">Belongs to the peptidase M29 family.</text>
</comment>
<dbReference type="GO" id="GO:0046872">
    <property type="term" value="F:metal ion binding"/>
    <property type="evidence" value="ECO:0007669"/>
    <property type="project" value="UniProtKB-KW"/>
</dbReference>
<comment type="cofactor">
    <cofactor evidence="2">
        <name>Mg(2+)</name>
        <dbReference type="ChEBI" id="CHEBI:18420"/>
    </cofactor>
</comment>
<keyword evidence="7" id="KW-0479">Metal-binding</keyword>
<dbReference type="PRINTS" id="PR00919">
    <property type="entry name" value="THERMOPTASE"/>
</dbReference>
<evidence type="ECO:0000256" key="3">
    <source>
        <dbReference type="ARBA" id="ARBA00001947"/>
    </source>
</evidence>
<evidence type="ECO:0000256" key="5">
    <source>
        <dbReference type="ARBA" id="ARBA00022438"/>
    </source>
</evidence>
<dbReference type="SUPFAM" id="SSF144052">
    <property type="entry name" value="Thermophilic metalloprotease-like"/>
    <property type="match status" value="1"/>
</dbReference>
<proteinExistence type="inferred from homology"/>
<dbReference type="GO" id="GO:0004177">
    <property type="term" value="F:aminopeptidase activity"/>
    <property type="evidence" value="ECO:0007669"/>
    <property type="project" value="UniProtKB-KW"/>
</dbReference>
<reference evidence="10 11" key="1">
    <citation type="submission" date="2018-07" db="EMBL/GenBank/DDBJ databases">
        <title>High-quality-draft genome sequence of Gaiella occulta.</title>
        <authorList>
            <person name="Severino R."/>
            <person name="Froufe H.J.C."/>
            <person name="Rainey F.A."/>
            <person name="Barroso C."/>
            <person name="Albuquerque L."/>
            <person name="Lobo-Da-Cunha A."/>
            <person name="Da Costa M.S."/>
            <person name="Egas C."/>
        </authorList>
    </citation>
    <scope>NUCLEOTIDE SEQUENCE [LARGE SCALE GENOMIC DNA]</scope>
    <source>
        <strain evidence="10 11">F2-233</strain>
    </source>
</reference>
<dbReference type="OrthoDB" id="9803993at2"/>
<name>A0A7M2YWM9_9ACTN</name>
<dbReference type="Proteomes" id="UP000254134">
    <property type="component" value="Unassembled WGS sequence"/>
</dbReference>
<organism evidence="10 11">
    <name type="scientific">Gaiella occulta</name>
    <dbReference type="NCBI Taxonomy" id="1002870"/>
    <lineage>
        <taxon>Bacteria</taxon>
        <taxon>Bacillati</taxon>
        <taxon>Actinomycetota</taxon>
        <taxon>Thermoleophilia</taxon>
        <taxon>Gaiellales</taxon>
        <taxon>Gaiellaceae</taxon>
        <taxon>Gaiella</taxon>
    </lineage>
</organism>
<keyword evidence="6" id="KW-0645">Protease</keyword>
<comment type="cofactor">
    <cofactor evidence="3">
        <name>Zn(2+)</name>
        <dbReference type="ChEBI" id="CHEBI:29105"/>
    </cofactor>
</comment>
<dbReference type="InterPro" id="IPR052170">
    <property type="entry name" value="M29_Exopeptidase"/>
</dbReference>
<keyword evidence="11" id="KW-1185">Reference proteome</keyword>
<dbReference type="PANTHER" id="PTHR34448">
    <property type="entry name" value="AMINOPEPTIDASE"/>
    <property type="match status" value="1"/>
</dbReference>
<reference evidence="11" key="2">
    <citation type="journal article" date="2019" name="MicrobiologyOpen">
        <title>High-quality draft genome sequence of Gaiella occulta isolated from a 150 meter deep mineral water borehole and comparison with the genome sequences of other deep-branching lineages of the phylum Actinobacteria.</title>
        <authorList>
            <person name="Severino R."/>
            <person name="Froufe H.J.C."/>
            <person name="Barroso C."/>
            <person name="Albuquerque L."/>
            <person name="Lobo-da-Cunha A."/>
            <person name="da Costa M.S."/>
            <person name="Egas C."/>
        </authorList>
    </citation>
    <scope>NUCLEOTIDE SEQUENCE [LARGE SCALE GENOMIC DNA]</scope>
    <source>
        <strain evidence="11">F2-233</strain>
    </source>
</reference>
<dbReference type="EMBL" id="QQZY01000006">
    <property type="protein sequence ID" value="RDI73848.1"/>
    <property type="molecule type" value="Genomic_DNA"/>
</dbReference>
<dbReference type="InterPro" id="IPR000787">
    <property type="entry name" value="Peptidase_M29"/>
</dbReference>
<dbReference type="InterPro" id="IPR035097">
    <property type="entry name" value="M29_N-terminal"/>
</dbReference>
<evidence type="ECO:0000313" key="10">
    <source>
        <dbReference type="EMBL" id="RDI73848.1"/>
    </source>
</evidence>
<gene>
    <name evidence="10" type="ORF">Gocc_2412</name>
</gene>
<sequence>MRDYAEWARGLADLVVGFGANVQAGQILGVTTYVGKEQVAREIARAAYARGARYVDVVTFDNWVKRERLLGAPEDSLDFIPPWMLDRLRWLAAEHGARIALSGPQAPAALRGIAPERMGRDLLPYLPEVGRVVNERVTNWCTIPAPTADWAEIVYPGLRRDEALERLWQAVAHICRLDADDPAQAWRDRMATVRASADRITQRRFDAMRLHGPGTDLTVGLFRSSIWHAAEFVTVDGIEHFPNIPSEETFTTPDPERVDGYVSATLPLELYGSVIRGIRVEFEGGRAVRIDADENAEALRSACAKDDGGTRLGEIALVDGAGRIGPLGTVFYDTLIDENAASHIALGSGYDLAVEDEADKARVNRSQIHIDFMVGSPALRVDGITHAGEHVPVLRDGAWAI</sequence>
<dbReference type="GO" id="GO:0008237">
    <property type="term" value="F:metallopeptidase activity"/>
    <property type="evidence" value="ECO:0007669"/>
    <property type="project" value="UniProtKB-KW"/>
</dbReference>
<dbReference type="PANTHER" id="PTHR34448:SF3">
    <property type="entry name" value="AMINOPEPTIDASE AMPS"/>
    <property type="match status" value="1"/>
</dbReference>
<evidence type="ECO:0000256" key="9">
    <source>
        <dbReference type="ARBA" id="ARBA00023049"/>
    </source>
</evidence>
<evidence type="ECO:0000256" key="4">
    <source>
        <dbReference type="ARBA" id="ARBA00008236"/>
    </source>
</evidence>
<comment type="cofactor">
    <cofactor evidence="1">
        <name>Co(2+)</name>
        <dbReference type="ChEBI" id="CHEBI:48828"/>
    </cofactor>
</comment>
<accession>A0A7M2YWM9</accession>
<keyword evidence="8" id="KW-0378">Hydrolase</keyword>
<dbReference type="RefSeq" id="WP_114796826.1">
    <property type="nucleotide sequence ID" value="NZ_QQZY01000006.1"/>
</dbReference>
<dbReference type="Pfam" id="PF02073">
    <property type="entry name" value="Peptidase_M29"/>
    <property type="match status" value="1"/>
</dbReference>
<dbReference type="Gene3D" id="3.40.1830.10">
    <property type="entry name" value="Thermophilic metalloprotease (M29)"/>
    <property type="match status" value="1"/>
</dbReference>